<organism evidence="6 7">
    <name type="scientific">Gouania willdenowi</name>
    <name type="common">Blunt-snouted clingfish</name>
    <name type="synonym">Lepadogaster willdenowi</name>
    <dbReference type="NCBI Taxonomy" id="441366"/>
    <lineage>
        <taxon>Eukaryota</taxon>
        <taxon>Metazoa</taxon>
        <taxon>Chordata</taxon>
        <taxon>Craniata</taxon>
        <taxon>Vertebrata</taxon>
        <taxon>Euteleostomi</taxon>
        <taxon>Actinopterygii</taxon>
        <taxon>Neopterygii</taxon>
        <taxon>Teleostei</taxon>
        <taxon>Neoteleostei</taxon>
        <taxon>Acanthomorphata</taxon>
        <taxon>Ovalentaria</taxon>
        <taxon>Blenniimorphae</taxon>
        <taxon>Blenniiformes</taxon>
        <taxon>Gobiesocoidei</taxon>
        <taxon>Gobiesocidae</taxon>
        <taxon>Gobiesocinae</taxon>
        <taxon>Gouania</taxon>
    </lineage>
</organism>
<dbReference type="GO" id="GO:0004623">
    <property type="term" value="F:phospholipase A2 activity"/>
    <property type="evidence" value="ECO:0007669"/>
    <property type="project" value="TreeGrafter"/>
</dbReference>
<dbReference type="Gene3D" id="3.90.1720.10">
    <property type="entry name" value="endopeptidase domain like (from Nostoc punctiforme)"/>
    <property type="match status" value="1"/>
</dbReference>
<keyword evidence="4" id="KW-0443">Lipid metabolism</keyword>
<name>A0A8C5DQM4_GOUWI</name>
<dbReference type="GO" id="GO:0005737">
    <property type="term" value="C:cytoplasm"/>
    <property type="evidence" value="ECO:0007669"/>
    <property type="project" value="TreeGrafter"/>
</dbReference>
<feature type="domain" description="LRAT" evidence="5">
    <location>
        <begin position="15"/>
        <end position="131"/>
    </location>
</feature>
<keyword evidence="7" id="KW-1185">Reference proteome</keyword>
<dbReference type="Proteomes" id="UP000694680">
    <property type="component" value="Chromosome 10"/>
</dbReference>
<dbReference type="PROSITE" id="PS51934">
    <property type="entry name" value="LRAT"/>
    <property type="match status" value="1"/>
</dbReference>
<reference evidence="6" key="2">
    <citation type="submission" date="2025-08" db="UniProtKB">
        <authorList>
            <consortium name="Ensembl"/>
        </authorList>
    </citation>
    <scope>IDENTIFICATION</scope>
</reference>
<accession>A0A8C5DQM4</accession>
<dbReference type="InterPro" id="IPR007053">
    <property type="entry name" value="LRAT_dom"/>
</dbReference>
<dbReference type="InterPro" id="IPR051496">
    <property type="entry name" value="H-rev107_PLA/AT"/>
</dbReference>
<dbReference type="PANTHER" id="PTHR13943">
    <property type="entry name" value="HRAS-LIKE SUPPRESSOR - RELATED"/>
    <property type="match status" value="1"/>
</dbReference>
<reference evidence="6" key="3">
    <citation type="submission" date="2025-09" db="UniProtKB">
        <authorList>
            <consortium name="Ensembl"/>
        </authorList>
    </citation>
    <scope>IDENTIFICATION</scope>
</reference>
<evidence type="ECO:0000256" key="4">
    <source>
        <dbReference type="ARBA" id="ARBA00023098"/>
    </source>
</evidence>
<comment type="similarity">
    <text evidence="1">Belongs to the H-rev107 family.</text>
</comment>
<dbReference type="Pfam" id="PF04970">
    <property type="entry name" value="LRAT"/>
    <property type="match status" value="1"/>
</dbReference>
<dbReference type="AlphaFoldDB" id="A0A8C5DQM4"/>
<evidence type="ECO:0000313" key="6">
    <source>
        <dbReference type="Ensembl" id="ENSGWIP00000010263.1"/>
    </source>
</evidence>
<dbReference type="GO" id="GO:0016410">
    <property type="term" value="F:N-acyltransferase activity"/>
    <property type="evidence" value="ECO:0007669"/>
    <property type="project" value="TreeGrafter"/>
</dbReference>
<protein>
    <submittedName>
        <fullName evidence="6">Retinoic acid receptor responder protein 3-like</fullName>
    </submittedName>
</protein>
<evidence type="ECO:0000256" key="3">
    <source>
        <dbReference type="ARBA" id="ARBA00022801"/>
    </source>
</evidence>
<keyword evidence="3" id="KW-0378">Hydrolase</keyword>
<sequence>MAPTRRDEKPKAGDCIEIFRGNYQHWALDVGDGCVVHLAPPCEAPGGAANKMVSVLCEKALVQKNGLWDVVGNHEWRVNNDLDKKYEHRPVQVIVRDALDVVGCELPYNVVTRNCEHFVNELRYGKAESRQIIRHCLLTQQSTTWPRHSVMRNQRLGTALRFSEAIISTGPCTLEMAV</sequence>
<evidence type="ECO:0000256" key="2">
    <source>
        <dbReference type="ARBA" id="ARBA00022679"/>
    </source>
</evidence>
<evidence type="ECO:0000313" key="7">
    <source>
        <dbReference type="Proteomes" id="UP000694680"/>
    </source>
</evidence>
<proteinExistence type="inferred from homology"/>
<reference evidence="6" key="1">
    <citation type="submission" date="2020-06" db="EMBL/GenBank/DDBJ databases">
        <authorList>
            <consortium name="Wellcome Sanger Institute Data Sharing"/>
        </authorList>
    </citation>
    <scope>NUCLEOTIDE SEQUENCE [LARGE SCALE GENOMIC DNA]</scope>
</reference>
<evidence type="ECO:0000256" key="1">
    <source>
        <dbReference type="ARBA" id="ARBA00007824"/>
    </source>
</evidence>
<keyword evidence="2" id="KW-0808">Transferase</keyword>
<dbReference type="GO" id="GO:0008970">
    <property type="term" value="F:phospholipase A1 activity"/>
    <property type="evidence" value="ECO:0007669"/>
    <property type="project" value="TreeGrafter"/>
</dbReference>
<evidence type="ECO:0000259" key="5">
    <source>
        <dbReference type="PROSITE" id="PS51934"/>
    </source>
</evidence>
<dbReference type="GO" id="GO:0070292">
    <property type="term" value="P:N-acylphosphatidylethanolamine metabolic process"/>
    <property type="evidence" value="ECO:0007669"/>
    <property type="project" value="TreeGrafter"/>
</dbReference>
<dbReference type="Ensembl" id="ENSGWIT00000011406.1">
    <property type="protein sequence ID" value="ENSGWIP00000010263.1"/>
    <property type="gene ID" value="ENSGWIG00000006022.1"/>
</dbReference>
<gene>
    <name evidence="6" type="primary">LOC114470526</name>
</gene>
<dbReference type="PANTHER" id="PTHR13943:SF31">
    <property type="entry name" value="PHOSPHOLIPASE A AND ACYLTRANSFERASE 3"/>
    <property type="match status" value="1"/>
</dbReference>